<dbReference type="InterPro" id="IPR036105">
    <property type="entry name" value="DiNase_FeMo-co_biosyn_sf"/>
</dbReference>
<dbReference type="Proteomes" id="UP000473089">
    <property type="component" value="Unassembled WGS sequence"/>
</dbReference>
<dbReference type="SUPFAM" id="SSF53146">
    <property type="entry name" value="Nitrogenase accessory factor-like"/>
    <property type="match status" value="1"/>
</dbReference>
<gene>
    <name evidence="2" type="ORF">EXM42_17620</name>
</gene>
<dbReference type="AlphaFoldDB" id="A0A6M0T3W4"/>
<feature type="domain" description="Dinitrogenase iron-molybdenum cofactor biosynthesis" evidence="1">
    <location>
        <begin position="9"/>
        <end position="99"/>
    </location>
</feature>
<dbReference type="PANTHER" id="PTHR42983">
    <property type="entry name" value="DINITROGENASE IRON-MOLYBDENUM COFACTOR PROTEIN-RELATED"/>
    <property type="match status" value="1"/>
</dbReference>
<dbReference type="Pfam" id="PF02579">
    <property type="entry name" value="Nitro_FeMo-Co"/>
    <property type="match status" value="1"/>
</dbReference>
<evidence type="ECO:0000313" key="3">
    <source>
        <dbReference type="Proteomes" id="UP000473089"/>
    </source>
</evidence>
<reference evidence="2 3" key="1">
    <citation type="submission" date="2019-02" db="EMBL/GenBank/DDBJ databases">
        <title>Genome sequencing of Clostridium botulinum clinical isolates.</title>
        <authorList>
            <person name="Brunt J."/>
            <person name="Van Vliet A.H.M."/>
            <person name="Stringer S.C."/>
            <person name="Grant K.A."/>
            <person name="Carter A.C."/>
            <person name="Peck M.W."/>
        </authorList>
    </citation>
    <scope>NUCLEOTIDE SEQUENCE [LARGE SCALE GENOMIC DNA]</scope>
    <source>
        <strain evidence="2 3">R1125/03</strain>
    </source>
</reference>
<protein>
    <submittedName>
        <fullName evidence="2">Diguanylate cyclase</fullName>
    </submittedName>
</protein>
<sequence length="116" mass="12860">MKIAIPKNEEMINQHFGKSKTFSIATIEDNKVSDIKNISTESLQHNHNGLSNLLMKENVQLVITGGIGQGAYDALINAGLKVIRGTKGKIEDILQQYLKGELQDKKVICNHHGKHN</sequence>
<dbReference type="InterPro" id="IPR033913">
    <property type="entry name" value="MTH1175_dom"/>
</dbReference>
<evidence type="ECO:0000259" key="1">
    <source>
        <dbReference type="Pfam" id="PF02579"/>
    </source>
</evidence>
<dbReference type="CDD" id="cd00851">
    <property type="entry name" value="MTH1175"/>
    <property type="match status" value="1"/>
</dbReference>
<dbReference type="InterPro" id="IPR003731">
    <property type="entry name" value="Di-Nase_FeMo-co_biosynth"/>
</dbReference>
<evidence type="ECO:0000313" key="2">
    <source>
        <dbReference type="EMBL" id="NFA62134.1"/>
    </source>
</evidence>
<name>A0A6M0T3W4_CLOBO</name>
<dbReference type="Gene3D" id="3.30.420.130">
    <property type="entry name" value="Dinitrogenase iron-molybdenum cofactor biosynthesis domain"/>
    <property type="match status" value="1"/>
</dbReference>
<dbReference type="PANTHER" id="PTHR42983:SF1">
    <property type="entry name" value="IRON-MOLYBDENUM PROTEIN"/>
    <property type="match status" value="1"/>
</dbReference>
<proteinExistence type="predicted"/>
<comment type="caution">
    <text evidence="2">The sequence shown here is derived from an EMBL/GenBank/DDBJ whole genome shotgun (WGS) entry which is preliminary data.</text>
</comment>
<organism evidence="2 3">
    <name type="scientific">Clostridium botulinum</name>
    <dbReference type="NCBI Taxonomy" id="1491"/>
    <lineage>
        <taxon>Bacteria</taxon>
        <taxon>Bacillati</taxon>
        <taxon>Bacillota</taxon>
        <taxon>Clostridia</taxon>
        <taxon>Eubacteriales</taxon>
        <taxon>Clostridiaceae</taxon>
        <taxon>Clostridium</taxon>
    </lineage>
</organism>
<accession>A0A6M0T3W4</accession>
<dbReference type="EMBL" id="SGJP01000060">
    <property type="protein sequence ID" value="NFA62134.1"/>
    <property type="molecule type" value="Genomic_DNA"/>
</dbReference>